<evidence type="ECO:0000256" key="5">
    <source>
        <dbReference type="ARBA" id="ARBA00022833"/>
    </source>
</evidence>
<dbReference type="CDD" id="cd08071">
    <property type="entry name" value="MPN_DUF2466"/>
    <property type="match status" value="1"/>
</dbReference>
<evidence type="ECO:0000256" key="1">
    <source>
        <dbReference type="ARBA" id="ARBA00010243"/>
    </source>
</evidence>
<dbReference type="STRING" id="766136.BHF68_01305"/>
<dbReference type="SUPFAM" id="SSF47781">
    <property type="entry name" value="RuvA domain 2-like"/>
    <property type="match status" value="1"/>
</dbReference>
<dbReference type="PROSITE" id="PS50249">
    <property type="entry name" value="MPN"/>
    <property type="match status" value="1"/>
</dbReference>
<dbReference type="InterPro" id="IPR025657">
    <property type="entry name" value="RadC_JAB"/>
</dbReference>
<evidence type="ECO:0000313" key="9">
    <source>
        <dbReference type="EMBL" id="OEF98345.1"/>
    </source>
</evidence>
<dbReference type="Gene3D" id="1.10.150.20">
    <property type="entry name" value="5' to 3' exonuclease, C-terminal subdomain"/>
    <property type="match status" value="1"/>
</dbReference>
<reference evidence="9 10" key="1">
    <citation type="submission" date="2016-09" db="EMBL/GenBank/DDBJ databases">
        <title>Draft genome sequence for the type strain of Desulfuribacillus alkaliarsenatis AHT28, an obligately anaerobic, sulfidogenic bacterium isolated from Russian soda lake sediments.</title>
        <authorList>
            <person name="Abin C.A."/>
            <person name="Hollibaugh J.T."/>
        </authorList>
    </citation>
    <scope>NUCLEOTIDE SEQUENCE [LARGE SCALE GENOMIC DNA]</scope>
    <source>
        <strain evidence="9 10">AHT28</strain>
    </source>
</reference>
<dbReference type="RefSeq" id="WP_069641837.1">
    <property type="nucleotide sequence ID" value="NZ_MIJE01000001.1"/>
</dbReference>
<evidence type="ECO:0000256" key="7">
    <source>
        <dbReference type="RuleBase" id="RU003797"/>
    </source>
</evidence>
<evidence type="ECO:0000256" key="4">
    <source>
        <dbReference type="ARBA" id="ARBA00022801"/>
    </source>
</evidence>
<dbReference type="NCBIfam" id="NF000642">
    <property type="entry name" value="PRK00024.1"/>
    <property type="match status" value="1"/>
</dbReference>
<dbReference type="InterPro" id="IPR020891">
    <property type="entry name" value="UPF0758_CS"/>
</dbReference>
<accession>A0A1E5G5G9</accession>
<comment type="caution">
    <text evidence="9">The sequence shown here is derived from an EMBL/GenBank/DDBJ whole genome shotgun (WGS) entry which is preliminary data.</text>
</comment>
<dbReference type="AlphaFoldDB" id="A0A1E5G5G9"/>
<dbReference type="PANTHER" id="PTHR30471:SF3">
    <property type="entry name" value="UPF0758 PROTEIN YEES-RELATED"/>
    <property type="match status" value="1"/>
</dbReference>
<dbReference type="GO" id="GO:0006508">
    <property type="term" value="P:proteolysis"/>
    <property type="evidence" value="ECO:0007669"/>
    <property type="project" value="UniProtKB-KW"/>
</dbReference>
<dbReference type="Pfam" id="PF04002">
    <property type="entry name" value="RadC"/>
    <property type="match status" value="1"/>
</dbReference>
<sequence length="233" mass="26090">MEKSVVKETCMIRDLPAEERPRERMMHYGPSSMSNTDLLAIILRTGSNKLPVQRLSEQVLTHFEGLHGIVNSTIEEITAIKGIGTAKAVQIMAAIELGRRIARQKRSAIFIIKGPEDVADYMMDELRHLKQEVFVCIYLNTKNQVIGHERITMGSLNSSIVHPREIFKGALKRSSASLICVHNHPSGDPNPSREDIVVTKRLVEAGEILGIDVLDHIIIGDNTYYSLKEKGHM</sequence>
<dbReference type="Gene3D" id="3.40.140.10">
    <property type="entry name" value="Cytidine Deaminase, domain 2"/>
    <property type="match status" value="1"/>
</dbReference>
<name>A0A1E5G5G9_9FIRM</name>
<dbReference type="NCBIfam" id="TIGR00608">
    <property type="entry name" value="radc"/>
    <property type="match status" value="1"/>
</dbReference>
<dbReference type="GO" id="GO:0008237">
    <property type="term" value="F:metallopeptidase activity"/>
    <property type="evidence" value="ECO:0007669"/>
    <property type="project" value="UniProtKB-KW"/>
</dbReference>
<evidence type="ECO:0000259" key="8">
    <source>
        <dbReference type="PROSITE" id="PS50249"/>
    </source>
</evidence>
<dbReference type="InterPro" id="IPR010994">
    <property type="entry name" value="RuvA_2-like"/>
</dbReference>
<gene>
    <name evidence="9" type="ORF">BHF68_01305</name>
</gene>
<evidence type="ECO:0000256" key="6">
    <source>
        <dbReference type="ARBA" id="ARBA00023049"/>
    </source>
</evidence>
<comment type="similarity">
    <text evidence="1 7">Belongs to the UPF0758 family.</text>
</comment>
<keyword evidence="10" id="KW-1185">Reference proteome</keyword>
<keyword evidence="6" id="KW-0482">Metalloprotease</keyword>
<evidence type="ECO:0000313" key="10">
    <source>
        <dbReference type="Proteomes" id="UP000094296"/>
    </source>
</evidence>
<feature type="domain" description="MPN" evidence="8">
    <location>
        <begin position="111"/>
        <end position="233"/>
    </location>
</feature>
<dbReference type="InterPro" id="IPR037518">
    <property type="entry name" value="MPN"/>
</dbReference>
<keyword evidence="3" id="KW-0479">Metal-binding</keyword>
<organism evidence="9 10">
    <name type="scientific">Desulfuribacillus alkaliarsenatis</name>
    <dbReference type="NCBI Taxonomy" id="766136"/>
    <lineage>
        <taxon>Bacteria</taxon>
        <taxon>Bacillati</taxon>
        <taxon>Bacillota</taxon>
        <taxon>Desulfuribacillia</taxon>
        <taxon>Desulfuribacillales</taxon>
        <taxon>Desulfuribacillaceae</taxon>
        <taxon>Desulfuribacillus</taxon>
    </lineage>
</organism>
<dbReference type="InterPro" id="IPR046778">
    <property type="entry name" value="UPF0758_N"/>
</dbReference>
<keyword evidence="4" id="KW-0378">Hydrolase</keyword>
<dbReference type="PROSITE" id="PS01302">
    <property type="entry name" value="UPF0758"/>
    <property type="match status" value="1"/>
</dbReference>
<dbReference type="Pfam" id="PF20582">
    <property type="entry name" value="UPF0758_N"/>
    <property type="match status" value="1"/>
</dbReference>
<dbReference type="InterPro" id="IPR001405">
    <property type="entry name" value="UPF0758"/>
</dbReference>
<proteinExistence type="inferred from homology"/>
<keyword evidence="2" id="KW-0645">Protease</keyword>
<keyword evidence="5" id="KW-0862">Zinc</keyword>
<dbReference type="Proteomes" id="UP000094296">
    <property type="component" value="Unassembled WGS sequence"/>
</dbReference>
<dbReference type="EMBL" id="MIJE01000001">
    <property type="protein sequence ID" value="OEF98345.1"/>
    <property type="molecule type" value="Genomic_DNA"/>
</dbReference>
<dbReference type="GO" id="GO:0046872">
    <property type="term" value="F:metal ion binding"/>
    <property type="evidence" value="ECO:0007669"/>
    <property type="project" value="UniProtKB-KW"/>
</dbReference>
<protein>
    <recommendedName>
        <fullName evidence="8">MPN domain-containing protein</fullName>
    </recommendedName>
</protein>
<evidence type="ECO:0000256" key="3">
    <source>
        <dbReference type="ARBA" id="ARBA00022723"/>
    </source>
</evidence>
<dbReference type="PANTHER" id="PTHR30471">
    <property type="entry name" value="DNA REPAIR PROTEIN RADC"/>
    <property type="match status" value="1"/>
</dbReference>
<evidence type="ECO:0000256" key="2">
    <source>
        <dbReference type="ARBA" id="ARBA00022670"/>
    </source>
</evidence>